<dbReference type="Proteomes" id="UP000694257">
    <property type="component" value="Chromosome"/>
</dbReference>
<keyword evidence="2" id="KW-0732">Signal</keyword>
<gene>
    <name evidence="3" type="ORF">KV110_10130</name>
</gene>
<feature type="chain" id="PRO_5045620162" evidence="2">
    <location>
        <begin position="23"/>
        <end position="190"/>
    </location>
</feature>
<dbReference type="Pfam" id="PF12079">
    <property type="entry name" value="DUF3558"/>
    <property type="match status" value="1"/>
</dbReference>
<dbReference type="InterPro" id="IPR024520">
    <property type="entry name" value="DUF3558"/>
</dbReference>
<sequence>MTSRSNSWQLAALALGAVFVIAGCGSSTDGDPKPTGNSPTSTTSVAPDVPSGYDPCTDVPQSVLDSEKLLDKTPDDSNASGGIKWRGCLWVQTDGYGARIQTTNITVDMVRAKNFSDTREFTVNGRRAISTRQSNDHPEAACTVDVEMKGGSLEINLSNPPSRRNTGHLDTCDLTRKLAEKVVPTMPANV</sequence>
<name>A0ABX8RUT7_NOCIO</name>
<evidence type="ECO:0000313" key="4">
    <source>
        <dbReference type="Proteomes" id="UP000694257"/>
    </source>
</evidence>
<feature type="region of interest" description="Disordered" evidence="1">
    <location>
        <begin position="27"/>
        <end position="60"/>
    </location>
</feature>
<evidence type="ECO:0000313" key="3">
    <source>
        <dbReference type="EMBL" id="QXN93404.1"/>
    </source>
</evidence>
<feature type="compositionally biased region" description="Polar residues" evidence="1">
    <location>
        <begin position="27"/>
        <end position="45"/>
    </location>
</feature>
<dbReference type="PROSITE" id="PS51257">
    <property type="entry name" value="PROKAR_LIPOPROTEIN"/>
    <property type="match status" value="1"/>
</dbReference>
<feature type="signal peptide" evidence="2">
    <location>
        <begin position="1"/>
        <end position="22"/>
    </location>
</feature>
<organism evidence="3 4">
    <name type="scientific">Nocardia iowensis</name>
    <dbReference type="NCBI Taxonomy" id="204891"/>
    <lineage>
        <taxon>Bacteria</taxon>
        <taxon>Bacillati</taxon>
        <taxon>Actinomycetota</taxon>
        <taxon>Actinomycetes</taxon>
        <taxon>Mycobacteriales</taxon>
        <taxon>Nocardiaceae</taxon>
        <taxon>Nocardia</taxon>
    </lineage>
</organism>
<keyword evidence="4" id="KW-1185">Reference proteome</keyword>
<dbReference type="EMBL" id="CP078145">
    <property type="protein sequence ID" value="QXN93404.1"/>
    <property type="molecule type" value="Genomic_DNA"/>
</dbReference>
<protein>
    <submittedName>
        <fullName evidence="3">DUF3558 domain-containing protein</fullName>
    </submittedName>
</protein>
<evidence type="ECO:0000256" key="2">
    <source>
        <dbReference type="SAM" id="SignalP"/>
    </source>
</evidence>
<proteinExistence type="predicted"/>
<evidence type="ECO:0000256" key="1">
    <source>
        <dbReference type="SAM" id="MobiDB-lite"/>
    </source>
</evidence>
<dbReference type="RefSeq" id="WP_218475407.1">
    <property type="nucleotide sequence ID" value="NZ_BAABJN010000001.1"/>
</dbReference>
<reference evidence="3 4" key="1">
    <citation type="submission" date="2021-07" db="EMBL/GenBank/DDBJ databases">
        <title>Whole Genome Sequence of Nocardia Iowensis.</title>
        <authorList>
            <person name="Lamm A."/>
            <person name="Collins-Fairclough A.M."/>
            <person name="Bunk B."/>
            <person name="Sproer C."/>
        </authorList>
    </citation>
    <scope>NUCLEOTIDE SEQUENCE [LARGE SCALE GENOMIC DNA]</scope>
    <source>
        <strain evidence="3 4">NRRL 5646</strain>
    </source>
</reference>
<accession>A0ABX8RUT7</accession>